<evidence type="ECO:0000313" key="1">
    <source>
        <dbReference type="EMBL" id="GLV13553.1"/>
    </source>
</evidence>
<proteinExistence type="predicted"/>
<comment type="caution">
    <text evidence="1">The sequence shown here is derived from an EMBL/GenBank/DDBJ whole genome shotgun (WGS) entry which is preliminary data.</text>
</comment>
<reference evidence="1" key="1">
    <citation type="submission" date="2023-02" db="EMBL/GenBank/DDBJ databases">
        <title>Proposal of a novel subspecies: Alicyclobacillus hesperidum subspecies aegle.</title>
        <authorList>
            <person name="Goto K."/>
            <person name="Fujii T."/>
            <person name="Yasui K."/>
            <person name="Mochida K."/>
            <person name="Kato-Tanaka Y."/>
            <person name="Morohoshi S."/>
            <person name="An S.Y."/>
            <person name="Kasai H."/>
            <person name="Yokota A."/>
        </authorList>
    </citation>
    <scope>NUCLEOTIDE SEQUENCE</scope>
    <source>
        <strain evidence="1">DSM 12766</strain>
    </source>
</reference>
<evidence type="ECO:0000313" key="2">
    <source>
        <dbReference type="Proteomes" id="UP001157137"/>
    </source>
</evidence>
<dbReference type="EMBL" id="BSRA01000006">
    <property type="protein sequence ID" value="GLV13553.1"/>
    <property type="molecule type" value="Genomic_DNA"/>
</dbReference>
<dbReference type="InterPro" id="IPR043502">
    <property type="entry name" value="DNA/RNA_pol_sf"/>
</dbReference>
<gene>
    <name evidence="1" type="ORF">Heshes_12370</name>
</gene>
<name>A0AA37X4T4_9BACL</name>
<organism evidence="1 2">
    <name type="scientific">Alicyclobacillus hesperidum</name>
    <dbReference type="NCBI Taxonomy" id="89784"/>
    <lineage>
        <taxon>Bacteria</taxon>
        <taxon>Bacillati</taxon>
        <taxon>Bacillota</taxon>
        <taxon>Bacilli</taxon>
        <taxon>Bacillales</taxon>
        <taxon>Alicyclobacillaceae</taxon>
        <taxon>Alicyclobacillus</taxon>
    </lineage>
</organism>
<dbReference type="SUPFAM" id="SSF56672">
    <property type="entry name" value="DNA/RNA polymerases"/>
    <property type="match status" value="1"/>
</dbReference>
<sequence length="408" mass="45415">MKFTLYGEGQGLSVDLDRPFVTVAQNRVADVSISAKKAGVQVGCSVAQAKALIPGVHVVESVGESRALTSVYQVLWDASPFVKTLPQQFAFFVQLPSGHPPLTEVRSICRRFDDVLSCEQRVRVGLAEHPFAAEALVCWSRIERVPNALYYRVGRQQLLISPAIARMLEGSEPIFDWTRGLPIAVVSAIPEPCRNELIHLGVHRLQDLDEIADEMLVSRFGTEALSWRRIGKRIRYGLIVADAPPGEHLAIWRSPLGEPMPESGWDSVLELLAAQLCQRVVRSDSGIRRIALRWQTDAGSGEWVKTFKRPVYQAHTVVEQLQGWRGDHALGCWLEEMELEAVDVQLLPTVQSGFLLFGEGDEPARVAAKAKLQSVREQLVHKFQKIQIGLVPDFRELRLAAVLRGMPG</sequence>
<dbReference type="RefSeq" id="WP_284226345.1">
    <property type="nucleotide sequence ID" value="NZ_BSRA01000006.1"/>
</dbReference>
<accession>A0AA37X4T4</accession>
<protein>
    <submittedName>
        <fullName evidence="1">Uncharacterized protein</fullName>
    </submittedName>
</protein>
<dbReference type="Gene3D" id="3.40.1170.60">
    <property type="match status" value="1"/>
</dbReference>
<dbReference type="Proteomes" id="UP001157137">
    <property type="component" value="Unassembled WGS sequence"/>
</dbReference>
<dbReference type="AlphaFoldDB" id="A0AA37X4T4"/>